<dbReference type="PANTHER" id="PTHR11736:SF35">
    <property type="entry name" value="MELANOMA-ASSOCIATED ANTIGEN B5"/>
    <property type="match status" value="1"/>
</dbReference>
<feature type="compositionally biased region" description="Basic and acidic residues" evidence="1">
    <location>
        <begin position="19"/>
        <end position="28"/>
    </location>
</feature>
<dbReference type="GeneID" id="101568001"/>
<dbReference type="PROSITE" id="PS50838">
    <property type="entry name" value="MAGE"/>
    <property type="match status" value="1"/>
</dbReference>
<protein>
    <submittedName>
        <fullName evidence="4">Melanoma-associated antigen B5-like</fullName>
    </submittedName>
</protein>
<dbReference type="SMART" id="SM01373">
    <property type="entry name" value="MAGE"/>
    <property type="match status" value="1"/>
</dbReference>
<feature type="compositionally biased region" description="Basic residues" evidence="1">
    <location>
        <begin position="1"/>
        <end position="18"/>
    </location>
</feature>
<name>A0A6P3F853_OCTDE</name>
<dbReference type="InterPro" id="IPR037445">
    <property type="entry name" value="MAGE"/>
</dbReference>
<feature type="region of interest" description="Disordered" evidence="1">
    <location>
        <begin position="308"/>
        <end position="327"/>
    </location>
</feature>
<dbReference type="FunFam" id="1.10.10.1210:FF:000001">
    <property type="entry name" value="melanoma-associated antigen D1"/>
    <property type="match status" value="1"/>
</dbReference>
<proteinExistence type="predicted"/>
<gene>
    <name evidence="4" type="primary">LOC101568001</name>
</gene>
<keyword evidence="3" id="KW-1185">Reference proteome</keyword>
<dbReference type="InterPro" id="IPR041899">
    <property type="entry name" value="MAGE_WH2"/>
</dbReference>
<dbReference type="OrthoDB" id="205198at2759"/>
<dbReference type="AlphaFoldDB" id="A0A6P3F853"/>
<dbReference type="InParanoid" id="A0A6P3F853"/>
<dbReference type="RefSeq" id="XP_004631483.1">
    <property type="nucleotide sequence ID" value="XM_004631426.1"/>
</dbReference>
<evidence type="ECO:0000313" key="4">
    <source>
        <dbReference type="RefSeq" id="XP_004631483.1"/>
    </source>
</evidence>
<dbReference type="PANTHER" id="PTHR11736">
    <property type="entry name" value="MELANOMA-ASSOCIATED ANTIGEN MAGE ANTIGEN"/>
    <property type="match status" value="1"/>
</dbReference>
<feature type="domain" description="MAGE" evidence="2">
    <location>
        <begin position="98"/>
        <end position="288"/>
    </location>
</feature>
<dbReference type="Pfam" id="PF01454">
    <property type="entry name" value="MAGE"/>
    <property type="match status" value="1"/>
</dbReference>
<sequence>MPRGHKSKRRHAPKKRQQTRGDRQHGEGAQEEVSSTAELAAAEKETGSPSASALSDDSSVVSSLHFSDYEYEESISEFSLCTECSLSEPQCPSEVVEWLILQKFHLKKLVTREEMVRALHPRHRFQFSDIFKCACDHLEVIFAVEVREVESSRHSYNLISKLNLPNNGRVRPGRGYPKTGLLMKVLSVIFMKNHCASEEDIWKFLKKLQVYPGKKHVLFGDTKKLLTQDFVRLKYLEYRQVLASDPPCYKFLWGPQAYAEISQERILKFLSRMKKISPTDFECLYEDSLKEDIEKLQAALAAYSISTSPTAVVQVTSSAPPPKPEDD</sequence>
<reference evidence="4" key="1">
    <citation type="submission" date="2025-08" db="UniProtKB">
        <authorList>
            <consortium name="RefSeq"/>
        </authorList>
    </citation>
    <scope>IDENTIFICATION</scope>
</reference>
<evidence type="ECO:0000313" key="3">
    <source>
        <dbReference type="Proteomes" id="UP000515203"/>
    </source>
</evidence>
<feature type="compositionally biased region" description="Polar residues" evidence="1">
    <location>
        <begin position="308"/>
        <end position="318"/>
    </location>
</feature>
<evidence type="ECO:0000259" key="2">
    <source>
        <dbReference type="PROSITE" id="PS50838"/>
    </source>
</evidence>
<dbReference type="GO" id="GO:0005634">
    <property type="term" value="C:nucleus"/>
    <property type="evidence" value="ECO:0007669"/>
    <property type="project" value="TreeGrafter"/>
</dbReference>
<feature type="region of interest" description="Disordered" evidence="1">
    <location>
        <begin position="1"/>
        <end position="56"/>
    </location>
</feature>
<dbReference type="Gene3D" id="1.10.10.1200">
    <property type="entry name" value="MAGE homology domain, winged helix WH1 motif"/>
    <property type="match status" value="1"/>
</dbReference>
<dbReference type="Gene3D" id="1.10.10.1210">
    <property type="entry name" value="MAGE homology domain, winged helix WH2 motif"/>
    <property type="match status" value="1"/>
</dbReference>
<dbReference type="GO" id="GO:0000122">
    <property type="term" value="P:negative regulation of transcription by RNA polymerase II"/>
    <property type="evidence" value="ECO:0007669"/>
    <property type="project" value="TreeGrafter"/>
</dbReference>
<evidence type="ECO:0000256" key="1">
    <source>
        <dbReference type="SAM" id="MobiDB-lite"/>
    </source>
</evidence>
<accession>A0A6P3F853</accession>
<organism evidence="3 4">
    <name type="scientific">Octodon degus</name>
    <name type="common">Degu</name>
    <name type="synonym">Sciurus degus</name>
    <dbReference type="NCBI Taxonomy" id="10160"/>
    <lineage>
        <taxon>Eukaryota</taxon>
        <taxon>Metazoa</taxon>
        <taxon>Chordata</taxon>
        <taxon>Craniata</taxon>
        <taxon>Vertebrata</taxon>
        <taxon>Euteleostomi</taxon>
        <taxon>Mammalia</taxon>
        <taxon>Eutheria</taxon>
        <taxon>Euarchontoglires</taxon>
        <taxon>Glires</taxon>
        <taxon>Rodentia</taxon>
        <taxon>Hystricomorpha</taxon>
        <taxon>Octodontidae</taxon>
        <taxon>Octodon</taxon>
    </lineage>
</organism>
<dbReference type="InterPro" id="IPR002190">
    <property type="entry name" value="MHD_dom"/>
</dbReference>
<dbReference type="FunCoup" id="A0A6P3F853">
    <property type="interactions" value="143"/>
</dbReference>
<dbReference type="InterPro" id="IPR041898">
    <property type="entry name" value="MAGE_WH1"/>
</dbReference>
<dbReference type="Proteomes" id="UP000515203">
    <property type="component" value="Unplaced"/>
</dbReference>